<dbReference type="PANTHER" id="PTHR30069:SF49">
    <property type="entry name" value="OUTER MEMBRANE PROTEIN C"/>
    <property type="match status" value="1"/>
</dbReference>
<dbReference type="PANTHER" id="PTHR30069">
    <property type="entry name" value="TONB-DEPENDENT OUTER MEMBRANE RECEPTOR"/>
    <property type="match status" value="1"/>
</dbReference>
<keyword evidence="5 9" id="KW-0798">TonB box</keyword>
<comment type="subcellular location">
    <subcellularLocation>
        <location evidence="1 8">Cell outer membrane</location>
        <topology evidence="1 8">Multi-pass membrane protein</topology>
    </subcellularLocation>
</comment>
<evidence type="ECO:0000256" key="8">
    <source>
        <dbReference type="PROSITE-ProRule" id="PRU01360"/>
    </source>
</evidence>
<comment type="similarity">
    <text evidence="8 9">Belongs to the TonB-dependent receptor family.</text>
</comment>
<evidence type="ECO:0000259" key="11">
    <source>
        <dbReference type="Pfam" id="PF07715"/>
    </source>
</evidence>
<evidence type="ECO:0000256" key="5">
    <source>
        <dbReference type="ARBA" id="ARBA00023077"/>
    </source>
</evidence>
<evidence type="ECO:0000256" key="3">
    <source>
        <dbReference type="ARBA" id="ARBA00022452"/>
    </source>
</evidence>
<evidence type="ECO:0000259" key="10">
    <source>
        <dbReference type="Pfam" id="PF00593"/>
    </source>
</evidence>
<feature type="domain" description="TonB-dependent receptor-like beta-barrel" evidence="10">
    <location>
        <begin position="232"/>
        <end position="637"/>
    </location>
</feature>
<dbReference type="InterPro" id="IPR037066">
    <property type="entry name" value="Plug_dom_sf"/>
</dbReference>
<dbReference type="GO" id="GO:0015344">
    <property type="term" value="F:siderophore uptake transmembrane transporter activity"/>
    <property type="evidence" value="ECO:0007669"/>
    <property type="project" value="TreeGrafter"/>
</dbReference>
<keyword evidence="6 8" id="KW-0472">Membrane</keyword>
<reference evidence="12" key="1">
    <citation type="submission" date="2023-09" db="EMBL/GenBank/DDBJ databases">
        <title>Arcobacter tbilisiensis sp. nov. isolated from chicken meat in Tbilisi, Georgia.</title>
        <authorList>
            <person name="Matthias R."/>
            <person name="Zautner A.E."/>
        </authorList>
    </citation>
    <scope>NUCLEOTIDE SEQUENCE</scope>
    <source>
        <strain evidence="12">LEO 52</strain>
    </source>
</reference>
<dbReference type="AlphaFoldDB" id="A0AA96DK13"/>
<dbReference type="Pfam" id="PF00593">
    <property type="entry name" value="TonB_dep_Rec_b-barrel"/>
    <property type="match status" value="1"/>
</dbReference>
<keyword evidence="12" id="KW-0675">Receptor</keyword>
<dbReference type="Pfam" id="PF07715">
    <property type="entry name" value="Plug"/>
    <property type="match status" value="1"/>
</dbReference>
<dbReference type="EMBL" id="CP134854">
    <property type="protein sequence ID" value="WNL29309.1"/>
    <property type="molecule type" value="Genomic_DNA"/>
</dbReference>
<evidence type="ECO:0000256" key="4">
    <source>
        <dbReference type="ARBA" id="ARBA00022692"/>
    </source>
</evidence>
<evidence type="ECO:0000256" key="1">
    <source>
        <dbReference type="ARBA" id="ARBA00004571"/>
    </source>
</evidence>
<keyword evidence="7 8" id="KW-0998">Cell outer membrane</keyword>
<gene>
    <name evidence="12" type="ORF">RMQ68_07985</name>
</gene>
<dbReference type="SUPFAM" id="SSF56935">
    <property type="entry name" value="Porins"/>
    <property type="match status" value="1"/>
</dbReference>
<evidence type="ECO:0000256" key="7">
    <source>
        <dbReference type="ARBA" id="ARBA00023237"/>
    </source>
</evidence>
<dbReference type="InterPro" id="IPR012910">
    <property type="entry name" value="Plug_dom"/>
</dbReference>
<name>A0AA96DK13_9BACT</name>
<dbReference type="Gene3D" id="2.170.130.10">
    <property type="entry name" value="TonB-dependent receptor, plug domain"/>
    <property type="match status" value="1"/>
</dbReference>
<evidence type="ECO:0000256" key="6">
    <source>
        <dbReference type="ARBA" id="ARBA00023136"/>
    </source>
</evidence>
<sequence>MNVKKITMLSFVVATALNANEATTLNEITIVEKSNSKLIKDINSEELKSADLAEALTKNSANISVVRRNGIANDIILRGQKKDNINILIDNAKIYGACPNRMDPPTSHVVTNNIKSVKIIEGPYDVENFGTLSGLVKVETKDPKEGFHGELNLNAGSFNYKKASATIEGGNDKVKALISASTEESKAYKDGNGDNFLEQQRKRGVPTENQYRDSNIDAFEKKSVLTKLQFNITDDQDLRLSYTANRSDGILYPAGPMDADYDDSDIYTLGYTIRDLGAFSKQLDLDYYYSKVDHPMSTKLRNFDKNPNAMMRNQYMTNHLKTSVWGTTVKNSLEVADSLVTVGLDTSVRNWRGQMHSTNIATGIVTPSQYNNRMYDTDTTNKAIFTKVEKSIGNLDIEAGIRYDNTDIDTQRPNVDDKKYNSLNGYIFTAYNFDEQSKVFAGIGKSSRVPDARELYQLGMGGTEAAAINASASNPNLDQTKNYEIDLGIEKTIGNFYIKPKVFYSVLKDYIYNSTIGTGGTQFQNIDAKIYGFDISGHYYFTDNFAFDYGVAYQRGKKDGDFTDKDLAEIPPLKANLGLSYEYEKSKFKAEVVAVDRWSKFDNSAKEQEIAGYAVTNLKYTQELFKHFELTLGVDNLFDKVYNSTNTYQDVNYVRIPGNQDQILFNDPGRYGYVNLKYSF</sequence>
<keyword evidence="4 8" id="KW-0812">Transmembrane</keyword>
<keyword evidence="2 8" id="KW-0813">Transport</keyword>
<dbReference type="GO" id="GO:0009279">
    <property type="term" value="C:cell outer membrane"/>
    <property type="evidence" value="ECO:0007669"/>
    <property type="project" value="UniProtKB-SubCell"/>
</dbReference>
<keyword evidence="3 8" id="KW-1134">Transmembrane beta strand</keyword>
<dbReference type="GO" id="GO:0044718">
    <property type="term" value="P:siderophore transmembrane transport"/>
    <property type="evidence" value="ECO:0007669"/>
    <property type="project" value="TreeGrafter"/>
</dbReference>
<dbReference type="InterPro" id="IPR000531">
    <property type="entry name" value="Beta-barrel_TonB"/>
</dbReference>
<dbReference type="Gene3D" id="2.40.170.20">
    <property type="entry name" value="TonB-dependent receptor, beta-barrel domain"/>
    <property type="match status" value="1"/>
</dbReference>
<evidence type="ECO:0000313" key="12">
    <source>
        <dbReference type="EMBL" id="WNL29309.1"/>
    </source>
</evidence>
<feature type="domain" description="TonB-dependent receptor plug" evidence="11">
    <location>
        <begin position="45"/>
        <end position="126"/>
    </location>
</feature>
<evidence type="ECO:0000256" key="9">
    <source>
        <dbReference type="RuleBase" id="RU003357"/>
    </source>
</evidence>
<organism evidence="12">
    <name type="scientific">Arcobacter sp. AZ-2023</name>
    <dbReference type="NCBI Taxonomy" id="3074453"/>
    <lineage>
        <taxon>Bacteria</taxon>
        <taxon>Pseudomonadati</taxon>
        <taxon>Campylobacterota</taxon>
        <taxon>Epsilonproteobacteria</taxon>
        <taxon>Campylobacterales</taxon>
        <taxon>Arcobacteraceae</taxon>
        <taxon>Arcobacter</taxon>
    </lineage>
</organism>
<proteinExistence type="inferred from homology"/>
<protein>
    <submittedName>
        <fullName evidence="12">TonB-dependent receptor</fullName>
    </submittedName>
</protein>
<dbReference type="InterPro" id="IPR039426">
    <property type="entry name" value="TonB-dep_rcpt-like"/>
</dbReference>
<dbReference type="PROSITE" id="PS52016">
    <property type="entry name" value="TONB_DEPENDENT_REC_3"/>
    <property type="match status" value="1"/>
</dbReference>
<dbReference type="InterPro" id="IPR036942">
    <property type="entry name" value="Beta-barrel_TonB_sf"/>
</dbReference>
<evidence type="ECO:0000256" key="2">
    <source>
        <dbReference type="ARBA" id="ARBA00022448"/>
    </source>
</evidence>
<dbReference type="CDD" id="cd01347">
    <property type="entry name" value="ligand_gated_channel"/>
    <property type="match status" value="1"/>
</dbReference>
<accession>A0AA96DK13</accession>